<dbReference type="AlphaFoldDB" id="A0AAW9JSQ2"/>
<proteinExistence type="predicted"/>
<dbReference type="Proteomes" id="UP001292252">
    <property type="component" value="Unassembled WGS sequence"/>
</dbReference>
<sequence length="41" mass="4549">MLDVVIIGILVVLVTSMLGLASWSNKIVKEGKSKGRLYFRL</sequence>
<dbReference type="EMBL" id="JAXOTW010000030">
    <property type="protein sequence ID" value="MDZ5480340.1"/>
    <property type="molecule type" value="Genomic_DNA"/>
</dbReference>
<dbReference type="RefSeq" id="WP_322471474.1">
    <property type="nucleotide sequence ID" value="NZ_JAXOTW010000030.1"/>
</dbReference>
<feature type="transmembrane region" description="Helical" evidence="1">
    <location>
        <begin position="6"/>
        <end position="24"/>
    </location>
</feature>
<evidence type="ECO:0000313" key="2">
    <source>
        <dbReference type="EMBL" id="MDZ5480340.1"/>
    </source>
</evidence>
<keyword evidence="1" id="KW-0472">Membrane</keyword>
<keyword evidence="1" id="KW-0812">Transmembrane</keyword>
<reference evidence="2" key="1">
    <citation type="submission" date="2023-12" db="EMBL/GenBank/DDBJ databases">
        <title>Genome sequence of Bacillus thuringiensis strain SS10.</title>
        <authorList>
            <person name="Rouis S."/>
        </authorList>
    </citation>
    <scope>NUCLEOTIDE SEQUENCE</scope>
    <source>
        <strain evidence="2">SS10</strain>
    </source>
</reference>
<protein>
    <submittedName>
        <fullName evidence="2">Signal peptide protein</fullName>
    </submittedName>
</protein>
<organism evidence="2 3">
    <name type="scientific">Bacillus thuringiensis</name>
    <dbReference type="NCBI Taxonomy" id="1428"/>
    <lineage>
        <taxon>Bacteria</taxon>
        <taxon>Bacillati</taxon>
        <taxon>Bacillota</taxon>
        <taxon>Bacilli</taxon>
        <taxon>Bacillales</taxon>
        <taxon>Bacillaceae</taxon>
        <taxon>Bacillus</taxon>
        <taxon>Bacillus cereus group</taxon>
    </lineage>
</organism>
<evidence type="ECO:0000256" key="1">
    <source>
        <dbReference type="SAM" id="Phobius"/>
    </source>
</evidence>
<keyword evidence="1" id="KW-1133">Transmembrane helix</keyword>
<gene>
    <name evidence="2" type="ORF">U2F49_29805</name>
</gene>
<evidence type="ECO:0000313" key="3">
    <source>
        <dbReference type="Proteomes" id="UP001292252"/>
    </source>
</evidence>
<accession>A0AAW9JSQ2</accession>
<name>A0AAW9JSQ2_BACTU</name>
<comment type="caution">
    <text evidence="2">The sequence shown here is derived from an EMBL/GenBank/DDBJ whole genome shotgun (WGS) entry which is preliminary data.</text>
</comment>